<name>A0A5A8F3M3_9BACT</name>
<evidence type="ECO:0000313" key="6">
    <source>
        <dbReference type="EMBL" id="KAA0258061.1"/>
    </source>
</evidence>
<keyword evidence="2 3" id="KW-0690">Ribosome biogenesis</keyword>
<dbReference type="HAMAP" id="MF_01077">
    <property type="entry name" value="RimP"/>
    <property type="match status" value="1"/>
</dbReference>
<dbReference type="Gene3D" id="2.30.30.180">
    <property type="entry name" value="Ribosome maturation factor RimP, C-terminal domain"/>
    <property type="match status" value="1"/>
</dbReference>
<dbReference type="RefSeq" id="WP_149266382.1">
    <property type="nucleotide sequence ID" value="NZ_VFJB01000005.1"/>
</dbReference>
<evidence type="ECO:0000259" key="5">
    <source>
        <dbReference type="Pfam" id="PF17384"/>
    </source>
</evidence>
<dbReference type="InterPro" id="IPR003728">
    <property type="entry name" value="Ribosome_maturation_RimP"/>
</dbReference>
<dbReference type="SUPFAM" id="SSF74942">
    <property type="entry name" value="YhbC-like, C-terminal domain"/>
    <property type="match status" value="1"/>
</dbReference>
<dbReference type="AlphaFoldDB" id="A0A5A8F3M3"/>
<dbReference type="InterPro" id="IPR028998">
    <property type="entry name" value="RimP_C"/>
</dbReference>
<comment type="caution">
    <text evidence="6">The sequence shown here is derived from an EMBL/GenBank/DDBJ whole genome shotgun (WGS) entry which is preliminary data.</text>
</comment>
<dbReference type="Gene3D" id="3.30.300.70">
    <property type="entry name" value="RimP-like superfamily, N-terminal"/>
    <property type="match status" value="1"/>
</dbReference>
<dbReference type="InterPro" id="IPR036847">
    <property type="entry name" value="RimP_C_sf"/>
</dbReference>
<accession>A0A5A8F3M3</accession>
<dbReference type="InterPro" id="IPR028989">
    <property type="entry name" value="RimP_N"/>
</dbReference>
<sequence>MDILSEKIKKEVISFFEKNIKDDRIELYDIVFRRERRGWVLRIFIDGDRVGLDECVSVSKLVSNWLDEVDIIPYENYNLEVSTPGANREVRSLDEFKKYIGKYCKIKMKEHDKYGRINYKGYIKDVQDNYVILFVEEENKNFEIDYDKIKKANLDVKF</sequence>
<evidence type="ECO:0000256" key="1">
    <source>
        <dbReference type="ARBA" id="ARBA00022490"/>
    </source>
</evidence>
<reference evidence="6 7" key="1">
    <citation type="submission" date="2019-06" db="EMBL/GenBank/DDBJ databases">
        <title>Genomic insights into carbon and energy metabolism of Deferribacter autotrophicus revealed new metabolic traits in the phylum Deferribacteres.</title>
        <authorList>
            <person name="Slobodkin A.I."/>
            <person name="Slobodkina G.B."/>
            <person name="Allioux M."/>
            <person name="Alain K."/>
            <person name="Jebbar M."/>
            <person name="Shadrin V."/>
            <person name="Kublanov I.V."/>
            <person name="Toshchakov S.V."/>
            <person name="Bonch-Osmolovskaya E.A."/>
        </authorList>
    </citation>
    <scope>NUCLEOTIDE SEQUENCE [LARGE SCALE GENOMIC DNA]</scope>
    <source>
        <strain evidence="6 7">SL50</strain>
    </source>
</reference>
<dbReference type="GO" id="GO:0000028">
    <property type="term" value="P:ribosomal small subunit assembly"/>
    <property type="evidence" value="ECO:0007669"/>
    <property type="project" value="TreeGrafter"/>
</dbReference>
<dbReference type="OrthoDB" id="9805006at2"/>
<dbReference type="GO" id="GO:0006412">
    <property type="term" value="P:translation"/>
    <property type="evidence" value="ECO:0007669"/>
    <property type="project" value="TreeGrafter"/>
</dbReference>
<dbReference type="Pfam" id="PF02576">
    <property type="entry name" value="RimP_N"/>
    <property type="match status" value="1"/>
</dbReference>
<dbReference type="EMBL" id="VFJB01000005">
    <property type="protein sequence ID" value="KAA0258061.1"/>
    <property type="molecule type" value="Genomic_DNA"/>
</dbReference>
<proteinExistence type="inferred from homology"/>
<feature type="domain" description="Ribosome maturation factor RimP N-terminal" evidence="4">
    <location>
        <begin position="19"/>
        <end position="86"/>
    </location>
</feature>
<comment type="function">
    <text evidence="3">Required for maturation of 30S ribosomal subunits.</text>
</comment>
<keyword evidence="1 3" id="KW-0963">Cytoplasm</keyword>
<evidence type="ECO:0000256" key="3">
    <source>
        <dbReference type="HAMAP-Rule" id="MF_01077"/>
    </source>
</evidence>
<dbReference type="InterPro" id="IPR035956">
    <property type="entry name" value="RimP_N_sf"/>
</dbReference>
<dbReference type="Proteomes" id="UP000322876">
    <property type="component" value="Unassembled WGS sequence"/>
</dbReference>
<evidence type="ECO:0000313" key="7">
    <source>
        <dbReference type="Proteomes" id="UP000322876"/>
    </source>
</evidence>
<dbReference type="PANTHER" id="PTHR33867:SF1">
    <property type="entry name" value="RIBOSOME MATURATION FACTOR RIMP"/>
    <property type="match status" value="1"/>
</dbReference>
<comment type="similarity">
    <text evidence="3">Belongs to the RimP family.</text>
</comment>
<keyword evidence="7" id="KW-1185">Reference proteome</keyword>
<organism evidence="6 7">
    <name type="scientific">Deferribacter autotrophicus</name>
    <dbReference type="NCBI Taxonomy" id="500465"/>
    <lineage>
        <taxon>Bacteria</taxon>
        <taxon>Pseudomonadati</taxon>
        <taxon>Deferribacterota</taxon>
        <taxon>Deferribacteres</taxon>
        <taxon>Deferribacterales</taxon>
        <taxon>Deferribacteraceae</taxon>
        <taxon>Deferribacter</taxon>
    </lineage>
</organism>
<gene>
    <name evidence="3" type="primary">rimP</name>
    <name evidence="6" type="ORF">FHQ18_06600</name>
</gene>
<protein>
    <recommendedName>
        <fullName evidence="3">Ribosome maturation factor RimP</fullName>
    </recommendedName>
</protein>
<evidence type="ECO:0000259" key="4">
    <source>
        <dbReference type="Pfam" id="PF02576"/>
    </source>
</evidence>
<dbReference type="GO" id="GO:0005829">
    <property type="term" value="C:cytosol"/>
    <property type="evidence" value="ECO:0007669"/>
    <property type="project" value="TreeGrafter"/>
</dbReference>
<dbReference type="Pfam" id="PF17384">
    <property type="entry name" value="DUF150_C"/>
    <property type="match status" value="1"/>
</dbReference>
<comment type="subcellular location">
    <subcellularLocation>
        <location evidence="3">Cytoplasm</location>
    </subcellularLocation>
</comment>
<dbReference type="PANTHER" id="PTHR33867">
    <property type="entry name" value="RIBOSOME MATURATION FACTOR RIMP"/>
    <property type="match status" value="1"/>
</dbReference>
<evidence type="ECO:0000256" key="2">
    <source>
        <dbReference type="ARBA" id="ARBA00022517"/>
    </source>
</evidence>
<dbReference type="CDD" id="cd01734">
    <property type="entry name" value="YlxS_C"/>
    <property type="match status" value="1"/>
</dbReference>
<dbReference type="SUPFAM" id="SSF75420">
    <property type="entry name" value="YhbC-like, N-terminal domain"/>
    <property type="match status" value="1"/>
</dbReference>
<feature type="domain" description="Ribosome maturation factor RimP C-terminal" evidence="5">
    <location>
        <begin position="93"/>
        <end position="158"/>
    </location>
</feature>